<dbReference type="PANTHER" id="PTHR31900:SF30">
    <property type="entry name" value="SUPERFAMILY PROTEIN, PUTATIVE-RELATED"/>
    <property type="match status" value="1"/>
</dbReference>
<comment type="caution">
    <text evidence="3">The sequence shown here is derived from an EMBL/GenBank/DDBJ whole genome shotgun (WGS) entry which is preliminary data.</text>
</comment>
<dbReference type="InterPro" id="IPR055411">
    <property type="entry name" value="LRR_FXL15/At3g58940/PEG3-like"/>
</dbReference>
<dbReference type="SUPFAM" id="SSF52047">
    <property type="entry name" value="RNI-like"/>
    <property type="match status" value="1"/>
</dbReference>
<evidence type="ECO:0000313" key="4">
    <source>
        <dbReference type="Proteomes" id="UP001231189"/>
    </source>
</evidence>
<dbReference type="EMBL" id="JAUUTY010000002">
    <property type="protein sequence ID" value="KAK1677596.1"/>
    <property type="molecule type" value="Genomic_DNA"/>
</dbReference>
<dbReference type="PROSITE" id="PS50181">
    <property type="entry name" value="FBOX"/>
    <property type="match status" value="1"/>
</dbReference>
<dbReference type="PANTHER" id="PTHR31900">
    <property type="entry name" value="F-BOX/RNI SUPERFAMILY PROTEIN-RELATED"/>
    <property type="match status" value="1"/>
</dbReference>
<organism evidence="3 4">
    <name type="scientific">Lolium multiflorum</name>
    <name type="common">Italian ryegrass</name>
    <name type="synonym">Lolium perenne subsp. multiflorum</name>
    <dbReference type="NCBI Taxonomy" id="4521"/>
    <lineage>
        <taxon>Eukaryota</taxon>
        <taxon>Viridiplantae</taxon>
        <taxon>Streptophyta</taxon>
        <taxon>Embryophyta</taxon>
        <taxon>Tracheophyta</taxon>
        <taxon>Spermatophyta</taxon>
        <taxon>Magnoliopsida</taxon>
        <taxon>Liliopsida</taxon>
        <taxon>Poales</taxon>
        <taxon>Poaceae</taxon>
        <taxon>BOP clade</taxon>
        <taxon>Pooideae</taxon>
        <taxon>Poodae</taxon>
        <taxon>Poeae</taxon>
        <taxon>Poeae Chloroplast Group 2 (Poeae type)</taxon>
        <taxon>Loliodinae</taxon>
        <taxon>Loliinae</taxon>
        <taxon>Lolium</taxon>
    </lineage>
</organism>
<dbReference type="InterPro" id="IPR001810">
    <property type="entry name" value="F-box_dom"/>
</dbReference>
<dbReference type="Pfam" id="PF24758">
    <property type="entry name" value="LRR_At5g56370"/>
    <property type="match status" value="1"/>
</dbReference>
<dbReference type="InterPro" id="IPR032675">
    <property type="entry name" value="LRR_dom_sf"/>
</dbReference>
<keyword evidence="4" id="KW-1185">Reference proteome</keyword>
<feature type="region of interest" description="Disordered" evidence="1">
    <location>
        <begin position="29"/>
        <end position="66"/>
    </location>
</feature>
<protein>
    <recommendedName>
        <fullName evidence="2">F-box domain-containing protein</fullName>
    </recommendedName>
</protein>
<dbReference type="InterPro" id="IPR050232">
    <property type="entry name" value="FBL13/AtMIF1-like"/>
</dbReference>
<gene>
    <name evidence="3" type="ORF">QYE76_038444</name>
</gene>
<proteinExistence type="predicted"/>
<evidence type="ECO:0000259" key="2">
    <source>
        <dbReference type="PROSITE" id="PS50181"/>
    </source>
</evidence>
<evidence type="ECO:0000313" key="3">
    <source>
        <dbReference type="EMBL" id="KAK1677596.1"/>
    </source>
</evidence>
<accession>A0AAD8WSW3</accession>
<name>A0AAD8WSW3_LOLMU</name>
<dbReference type="InterPro" id="IPR036047">
    <property type="entry name" value="F-box-like_dom_sf"/>
</dbReference>
<feature type="region of interest" description="Disordered" evidence="1">
    <location>
        <begin position="400"/>
        <end position="505"/>
    </location>
</feature>
<dbReference type="Proteomes" id="UP001231189">
    <property type="component" value="Unassembled WGS sequence"/>
</dbReference>
<feature type="compositionally biased region" description="Low complexity" evidence="1">
    <location>
        <begin position="32"/>
        <end position="45"/>
    </location>
</feature>
<reference evidence="3" key="1">
    <citation type="submission" date="2023-07" db="EMBL/GenBank/DDBJ databases">
        <title>A chromosome-level genome assembly of Lolium multiflorum.</title>
        <authorList>
            <person name="Chen Y."/>
            <person name="Copetti D."/>
            <person name="Kolliker R."/>
            <person name="Studer B."/>
        </authorList>
    </citation>
    <scope>NUCLEOTIDE SEQUENCE</scope>
    <source>
        <strain evidence="3">02402/16</strain>
        <tissue evidence="3">Leaf</tissue>
    </source>
</reference>
<dbReference type="Gene3D" id="3.80.10.10">
    <property type="entry name" value="Ribonuclease Inhibitor"/>
    <property type="match status" value="1"/>
</dbReference>
<feature type="domain" description="F-box" evidence="2">
    <location>
        <begin position="7"/>
        <end position="38"/>
    </location>
</feature>
<feature type="compositionally biased region" description="Acidic residues" evidence="1">
    <location>
        <begin position="470"/>
        <end position="489"/>
    </location>
</feature>
<dbReference type="AlphaFoldDB" id="A0AAD8WSW3"/>
<sequence>MATHRHRDRLSALPPEALVRILSHLPSDEAARASTLSRPSPARSSPRTRGRRSASSGCKRSTPRPTCSTSTWILIAATSGADEFDVELRYRGSSRRTICPFGRSARASADFGHDVRGLYTKTPRQLFRCNTLRRLCLTNWTLDLPAGGVLLLSAPSLQTLRLKRIMAPGVVIQRLVDSCVNLADLTLEECPSVTEITVASAHLRSFAIVCCHNARRVVLQTRRLRSLHYKGCRPHDLQFIDIPKYDEVAAVTIDICDDLTGEGSHEVAPVMELISRCKKLSYLHLALRPSMTCYNSEFTAIARSLPRLRQLVLKGFMATEHAIWSVTRLIADTQQLQVLTLFPLDPKRPKTRIDYYTDDDSDSDTDTESCFIQNGDGHNYYVNGGGHGYGNGDGHNYGNGDGHDYGNAKTHKYRNSNGGHDYDNGNGHNQYNSNAHNHYNRSDHNHYSGNGHNHYNRNGHNHYSGNGHDYDDDDDYFDDDGDYDDEDYDDGHNYDDGDNNGNGDSYGVGDDCEMYGNMWKMGIPCSSHSLRSITIAKYRGTGLDSILANFLLSKGRALEEFSVTLSAQLYPHKEEIAMKFRSWLCNPNATITCK</sequence>
<dbReference type="SUPFAM" id="SSF81383">
    <property type="entry name" value="F-box domain"/>
    <property type="match status" value="1"/>
</dbReference>
<evidence type="ECO:0000256" key="1">
    <source>
        <dbReference type="SAM" id="MobiDB-lite"/>
    </source>
</evidence>